<keyword evidence="2" id="KW-0159">Chromosome partition</keyword>
<keyword evidence="2" id="KW-0132">Cell division</keyword>
<feature type="region of interest" description="Disordered" evidence="3">
    <location>
        <begin position="1"/>
        <end position="35"/>
    </location>
</feature>
<proteinExistence type="inferred from homology"/>
<organism evidence="4">
    <name type="scientific">uncultured Acidobacteriota bacterium</name>
    <dbReference type="NCBI Taxonomy" id="171953"/>
    <lineage>
        <taxon>Bacteria</taxon>
        <taxon>Pseudomonadati</taxon>
        <taxon>Acidobacteriota</taxon>
        <taxon>environmental samples</taxon>
    </lineage>
</organism>
<keyword evidence="2" id="KW-0131">Cell cycle</keyword>
<dbReference type="InterPro" id="IPR023093">
    <property type="entry name" value="ScpA-like_C"/>
</dbReference>
<dbReference type="Gene3D" id="6.10.250.2410">
    <property type="match status" value="1"/>
</dbReference>
<evidence type="ECO:0000256" key="1">
    <source>
        <dbReference type="ARBA" id="ARBA00044777"/>
    </source>
</evidence>
<sequence>MMEDTSEGTAAQPAPDETSGPINVTGSSPELVPDQTSDDLKIVMGDFEGPLDLLLHLIRQEQVSIYDIPVARIADEYLRYLTLMQDMDIAVAGDFLVMAATLIELKTKMLLPRDPFAAPEEDDDPRRDLVDQLLEYQKYKAAAQMLWSRATVERAVFKRAELETDKTNPEVAVGLFDLLKVFQEILARHKEEVMMEIEREEISMAEMLERLRNMVMSAGELNLRVFFERARSRRELVVAFLSVLELVRNTEIKLIQRETFGDIIAQTNG</sequence>
<dbReference type="Pfam" id="PF02616">
    <property type="entry name" value="SMC_ScpA"/>
    <property type="match status" value="1"/>
</dbReference>
<comment type="subunit">
    <text evidence="2">Component of a cohesin-like complex composed of ScpA, ScpB and the Smc homodimer, in which ScpA and ScpB bind to the head domain of Smc. The presence of the three proteins is required for the association of the complex with DNA.</text>
</comment>
<comment type="subcellular location">
    <subcellularLocation>
        <location evidence="2">Cytoplasm</location>
    </subcellularLocation>
    <text evidence="2">Associated with two foci at the outer edges of the nucleoid region in young cells, and at four foci within both cell halves in older cells.</text>
</comment>
<dbReference type="Gene3D" id="1.10.10.580">
    <property type="entry name" value="Structural maintenance of chromosome 1. Chain E"/>
    <property type="match status" value="1"/>
</dbReference>
<protein>
    <recommendedName>
        <fullName evidence="1 2">Segregation and condensation protein A</fullName>
    </recommendedName>
</protein>
<comment type="function">
    <text evidence="2">Participates in chromosomal partition during cell division. May act via the formation of a condensin-like complex containing Smc and ScpB that pull DNA away from mid-cell into both cell halves.</text>
</comment>
<accession>Q7X2Z4</accession>
<evidence type="ECO:0000256" key="3">
    <source>
        <dbReference type="SAM" id="MobiDB-lite"/>
    </source>
</evidence>
<dbReference type="GO" id="GO:0005737">
    <property type="term" value="C:cytoplasm"/>
    <property type="evidence" value="ECO:0007669"/>
    <property type="project" value="UniProtKB-SubCell"/>
</dbReference>
<dbReference type="GO" id="GO:0051301">
    <property type="term" value="P:cell division"/>
    <property type="evidence" value="ECO:0007669"/>
    <property type="project" value="UniProtKB-KW"/>
</dbReference>
<evidence type="ECO:0000256" key="2">
    <source>
        <dbReference type="HAMAP-Rule" id="MF_01805"/>
    </source>
</evidence>
<dbReference type="GO" id="GO:0007059">
    <property type="term" value="P:chromosome segregation"/>
    <property type="evidence" value="ECO:0007669"/>
    <property type="project" value="UniProtKB-UniRule"/>
</dbReference>
<keyword evidence="2" id="KW-0963">Cytoplasm</keyword>
<gene>
    <name evidence="2" type="primary">scpA</name>
</gene>
<dbReference type="PANTHER" id="PTHR33969:SF2">
    <property type="entry name" value="SEGREGATION AND CONDENSATION PROTEIN A"/>
    <property type="match status" value="1"/>
</dbReference>
<dbReference type="AlphaFoldDB" id="Q7X2Z4"/>
<name>Q7X2Z4_9BACT</name>
<dbReference type="HAMAP" id="MF_01805">
    <property type="entry name" value="ScpA"/>
    <property type="match status" value="1"/>
</dbReference>
<comment type="similarity">
    <text evidence="2">Belongs to the ScpA family.</text>
</comment>
<dbReference type="EMBL" id="AY281355">
    <property type="protein sequence ID" value="AAP58570.1"/>
    <property type="molecule type" value="Genomic_DNA"/>
</dbReference>
<dbReference type="InterPro" id="IPR003768">
    <property type="entry name" value="ScpA"/>
</dbReference>
<reference evidence="4" key="1">
    <citation type="journal article" date="2003" name="Mol. Microbiol.">
        <title>Acidobacteria form a coherent but highly diverse group within the bacterial domain: evidence from environmental genomics.</title>
        <authorList>
            <person name="Quaiser A."/>
            <person name="Ochsenreiter T."/>
            <person name="Lanz C."/>
            <person name="Schuster S.C."/>
            <person name="Treusch A.H."/>
            <person name="Eck J."/>
            <person name="Schleper C."/>
        </authorList>
    </citation>
    <scope>NUCLEOTIDE SEQUENCE</scope>
</reference>
<dbReference type="PANTHER" id="PTHR33969">
    <property type="entry name" value="SEGREGATION AND CONDENSATION PROTEIN A"/>
    <property type="match status" value="1"/>
</dbReference>
<dbReference type="GO" id="GO:0006260">
    <property type="term" value="P:DNA replication"/>
    <property type="evidence" value="ECO:0007669"/>
    <property type="project" value="UniProtKB-UniRule"/>
</dbReference>
<evidence type="ECO:0000313" key="4">
    <source>
        <dbReference type="EMBL" id="AAP58570.1"/>
    </source>
</evidence>